<dbReference type="Proteomes" id="UP000179860">
    <property type="component" value="Plasmid pl1WSM5005"/>
</dbReference>
<dbReference type="RefSeq" id="WP_027194233.1">
    <property type="nucleotide sequence ID" value="NZ_CP017563.2"/>
</dbReference>
<evidence type="ECO:0000313" key="2">
    <source>
        <dbReference type="EMBL" id="APA89672.2"/>
    </source>
</evidence>
<keyword evidence="1" id="KW-0472">Membrane</keyword>
<proteinExistence type="predicted"/>
<keyword evidence="2" id="KW-0614">Plasmid</keyword>
<gene>
    <name evidence="2" type="ORF">BJG93_29785</name>
</gene>
<organism evidence="2 3">
    <name type="scientific">Paraburkholderia sprentiae WSM5005</name>
    <dbReference type="NCBI Taxonomy" id="754502"/>
    <lineage>
        <taxon>Bacteria</taxon>
        <taxon>Pseudomonadati</taxon>
        <taxon>Pseudomonadota</taxon>
        <taxon>Betaproteobacteria</taxon>
        <taxon>Burkholderiales</taxon>
        <taxon>Burkholderiaceae</taxon>
        <taxon>Paraburkholderia</taxon>
    </lineage>
</organism>
<name>A0A1I9YTX5_9BURK</name>
<dbReference type="KEGG" id="pspw:BJG93_29785"/>
<evidence type="ECO:0000313" key="3">
    <source>
        <dbReference type="Proteomes" id="UP000179860"/>
    </source>
</evidence>
<feature type="transmembrane region" description="Helical" evidence="1">
    <location>
        <begin position="38"/>
        <end position="59"/>
    </location>
</feature>
<protein>
    <submittedName>
        <fullName evidence="2">Uncharacterized protein</fullName>
    </submittedName>
</protein>
<keyword evidence="3" id="KW-1185">Reference proteome</keyword>
<keyword evidence="1" id="KW-0812">Transmembrane</keyword>
<dbReference type="OrthoDB" id="9935391at2"/>
<evidence type="ECO:0000256" key="1">
    <source>
        <dbReference type="SAM" id="Phobius"/>
    </source>
</evidence>
<sequence length="249" mass="27844">MWKKNPRKENLPKPRVFKSRLTTIRTQQGKSTESKSNLVGRLTSIAAFVSLMISVPLGFKSLYDGFKTKSDELSIRITSYEPDGKYVNIGVVYDNTGDYSEVINGVTSSIGVAVHGDSAPMTFEQGRCIKPILLKPNETAMVRYRVPFDTNDEKIPNLLEIDKTKFSATLNFDIVNRKRGVMHAPIYIGDLKPWREGPFKDDVNYEFETIDFPVNFSIGAPRITLGTYPQSPEFILPDTCGSSSQSASN</sequence>
<reference evidence="2" key="2">
    <citation type="submission" date="2021-06" db="EMBL/GenBank/DDBJ databases">
        <authorList>
            <person name="Rogers T.H."/>
            <person name="Ramsay J.P."/>
            <person name="Wang P."/>
            <person name="Terpolilli J."/>
        </authorList>
    </citation>
    <scope>NUCLEOTIDE SEQUENCE</scope>
    <source>
        <strain evidence="2">WSM5005</strain>
        <plasmid evidence="2">pl1WSM5005</plasmid>
    </source>
</reference>
<reference evidence="2" key="1">
    <citation type="submission" date="2016-09" db="EMBL/GenBank/DDBJ databases">
        <title>The Complete Genome of Burkholderia sprentiae wsm5005.</title>
        <authorList>
            <person name="De Meyer S."/>
            <person name="Wang P."/>
            <person name="Terpolilli J."/>
        </authorList>
    </citation>
    <scope>NUCLEOTIDE SEQUENCE [LARGE SCALE GENOMIC DNA]</scope>
    <source>
        <strain evidence="2">WSM5005</strain>
        <plasmid evidence="2">pl1WSM5005</plasmid>
    </source>
</reference>
<dbReference type="EMBL" id="CP017563">
    <property type="protein sequence ID" value="APA89672.2"/>
    <property type="molecule type" value="Genomic_DNA"/>
</dbReference>
<keyword evidence="1" id="KW-1133">Transmembrane helix</keyword>
<geneLocation type="plasmid" evidence="2 3">
    <name>pl1WSM5005</name>
</geneLocation>
<accession>A0A1I9YTX5</accession>
<dbReference type="AlphaFoldDB" id="A0A1I9YTX5"/>